<dbReference type="EMBL" id="JAGMWT010000001">
    <property type="protein sequence ID" value="KAH7138200.1"/>
    <property type="molecule type" value="Genomic_DNA"/>
</dbReference>
<feature type="region of interest" description="Disordered" evidence="1">
    <location>
        <begin position="67"/>
        <end position="90"/>
    </location>
</feature>
<evidence type="ECO:0000256" key="1">
    <source>
        <dbReference type="SAM" id="MobiDB-lite"/>
    </source>
</evidence>
<dbReference type="AlphaFoldDB" id="A0A9P9J109"/>
<organism evidence="2 3">
    <name type="scientific">Dendryphion nanum</name>
    <dbReference type="NCBI Taxonomy" id="256645"/>
    <lineage>
        <taxon>Eukaryota</taxon>
        <taxon>Fungi</taxon>
        <taxon>Dikarya</taxon>
        <taxon>Ascomycota</taxon>
        <taxon>Pezizomycotina</taxon>
        <taxon>Dothideomycetes</taxon>
        <taxon>Pleosporomycetidae</taxon>
        <taxon>Pleosporales</taxon>
        <taxon>Torulaceae</taxon>
        <taxon>Dendryphion</taxon>
    </lineage>
</organism>
<proteinExistence type="predicted"/>
<protein>
    <submittedName>
        <fullName evidence="2">Uncharacterized protein</fullName>
    </submittedName>
</protein>
<keyword evidence="3" id="KW-1185">Reference proteome</keyword>
<dbReference type="Proteomes" id="UP000700596">
    <property type="component" value="Unassembled WGS sequence"/>
</dbReference>
<accession>A0A9P9J109</accession>
<comment type="caution">
    <text evidence="2">The sequence shown here is derived from an EMBL/GenBank/DDBJ whole genome shotgun (WGS) entry which is preliminary data.</text>
</comment>
<name>A0A9P9J109_9PLEO</name>
<reference evidence="2" key="1">
    <citation type="journal article" date="2021" name="Nat. Commun.">
        <title>Genetic determinants of endophytism in the Arabidopsis root mycobiome.</title>
        <authorList>
            <person name="Mesny F."/>
            <person name="Miyauchi S."/>
            <person name="Thiergart T."/>
            <person name="Pickel B."/>
            <person name="Atanasova L."/>
            <person name="Karlsson M."/>
            <person name="Huettel B."/>
            <person name="Barry K.W."/>
            <person name="Haridas S."/>
            <person name="Chen C."/>
            <person name="Bauer D."/>
            <person name="Andreopoulos W."/>
            <person name="Pangilinan J."/>
            <person name="LaButti K."/>
            <person name="Riley R."/>
            <person name="Lipzen A."/>
            <person name="Clum A."/>
            <person name="Drula E."/>
            <person name="Henrissat B."/>
            <person name="Kohler A."/>
            <person name="Grigoriev I.V."/>
            <person name="Martin F.M."/>
            <person name="Hacquard S."/>
        </authorList>
    </citation>
    <scope>NUCLEOTIDE SEQUENCE</scope>
    <source>
        <strain evidence="2">MPI-CAGE-CH-0243</strain>
    </source>
</reference>
<evidence type="ECO:0000313" key="3">
    <source>
        <dbReference type="Proteomes" id="UP000700596"/>
    </source>
</evidence>
<gene>
    <name evidence="2" type="ORF">B0J11DRAFT_9097</name>
</gene>
<evidence type="ECO:0000313" key="2">
    <source>
        <dbReference type="EMBL" id="KAH7138200.1"/>
    </source>
</evidence>
<sequence length="112" mass="12277">MPRWTPRSFIGLLTASSPHHPPALTVLFLLHAPKASCGRPLSLVGKRGEIFSCVELKLDCLEMAITERGPGQGSSDSATTHEPQVPREKRVPWNACSLPCGRNGFWNEGRET</sequence>
<feature type="compositionally biased region" description="Polar residues" evidence="1">
    <location>
        <begin position="73"/>
        <end position="82"/>
    </location>
</feature>